<keyword evidence="8" id="KW-1185">Reference proteome</keyword>
<comment type="caution">
    <text evidence="7">The sequence shown here is derived from an EMBL/GenBank/DDBJ whole genome shotgun (WGS) entry which is preliminary data.</text>
</comment>
<feature type="transmembrane region" description="Helical" evidence="6">
    <location>
        <begin position="206"/>
        <end position="229"/>
    </location>
</feature>
<evidence type="ECO:0000313" key="8">
    <source>
        <dbReference type="Proteomes" id="UP001142810"/>
    </source>
</evidence>
<evidence type="ECO:0000313" key="7">
    <source>
        <dbReference type="EMBL" id="MCW8108540.1"/>
    </source>
</evidence>
<sequence>MVISWWSLLWCIVPVAIVAAIYACWCAEDLLEVLYACLRMVIQLALVGFALIWLFDHPDAYISVAVILGMLGIAAWIAIRPLRKLAEFSPHSWLGAVIALVIGVGICLLITMLGVLAISPWFKPSFIIPLAGMYLANSMNVISLSAERYFAERRGGCYKSQAKKRAFKASMIPQVNGLFAVGLVSLPGMMTGQIISGVEPMIAVRYQIMIMAMLLGSTGMAAALMLNWLSSKDRILRNT</sequence>
<dbReference type="PANTHER" id="PTHR30028:SF0">
    <property type="entry name" value="PROTEIN ALUMINUM SENSITIVE 3"/>
    <property type="match status" value="1"/>
</dbReference>
<evidence type="ECO:0000256" key="6">
    <source>
        <dbReference type="SAM" id="Phobius"/>
    </source>
</evidence>
<feature type="transmembrane region" description="Helical" evidence="6">
    <location>
        <begin position="126"/>
        <end position="146"/>
    </location>
</feature>
<evidence type="ECO:0000256" key="5">
    <source>
        <dbReference type="ARBA" id="ARBA00023136"/>
    </source>
</evidence>
<comment type="subcellular location">
    <subcellularLocation>
        <location evidence="1">Membrane</location>
        <topology evidence="1">Multi-pass membrane protein</topology>
    </subcellularLocation>
</comment>
<dbReference type="EMBL" id="JAPFRD010000010">
    <property type="protein sequence ID" value="MCW8108540.1"/>
    <property type="molecule type" value="Genomic_DNA"/>
</dbReference>
<feature type="transmembrane region" description="Helical" evidence="6">
    <location>
        <begin position="91"/>
        <end position="120"/>
    </location>
</feature>
<reference evidence="7" key="1">
    <citation type="submission" date="2022-11" db="EMBL/GenBank/DDBJ databases">
        <title>Alteromonas sp. nov., isolated from sea water of the Qingdao.</title>
        <authorList>
            <person name="Wang Q."/>
        </authorList>
    </citation>
    <scope>NUCLEOTIDE SEQUENCE</scope>
    <source>
        <strain evidence="7">ASW11-7</strain>
    </source>
</reference>
<organism evidence="7 8">
    <name type="scientific">Alteromonas aquimaris</name>
    <dbReference type="NCBI Taxonomy" id="2998417"/>
    <lineage>
        <taxon>Bacteria</taxon>
        <taxon>Pseudomonadati</taxon>
        <taxon>Pseudomonadota</taxon>
        <taxon>Gammaproteobacteria</taxon>
        <taxon>Alteromonadales</taxon>
        <taxon>Alteromonadaceae</taxon>
        <taxon>Alteromonas/Salinimonas group</taxon>
        <taxon>Alteromonas</taxon>
    </lineage>
</organism>
<comment type="similarity">
    <text evidence="2">Belongs to the UPF0014 family.</text>
</comment>
<dbReference type="Proteomes" id="UP001142810">
    <property type="component" value="Unassembled WGS sequence"/>
</dbReference>
<feature type="transmembrane region" description="Helical" evidence="6">
    <location>
        <begin position="60"/>
        <end position="79"/>
    </location>
</feature>
<dbReference type="RefSeq" id="WP_265617267.1">
    <property type="nucleotide sequence ID" value="NZ_JAPFRD010000010.1"/>
</dbReference>
<evidence type="ECO:0000256" key="2">
    <source>
        <dbReference type="ARBA" id="ARBA00005268"/>
    </source>
</evidence>
<keyword evidence="4 6" id="KW-1133">Transmembrane helix</keyword>
<feature type="transmembrane region" description="Helical" evidence="6">
    <location>
        <begin position="6"/>
        <end position="26"/>
    </location>
</feature>
<proteinExistence type="inferred from homology"/>
<gene>
    <name evidence="7" type="ORF">OPS25_08530</name>
</gene>
<keyword evidence="5 6" id="KW-0472">Membrane</keyword>
<dbReference type="PANTHER" id="PTHR30028">
    <property type="entry name" value="UPF0014 INNER MEMBRANE PROTEIN YBBM-RELATED"/>
    <property type="match status" value="1"/>
</dbReference>
<name>A0ABT3P7L8_9ALTE</name>
<dbReference type="Pfam" id="PF03649">
    <property type="entry name" value="UPF0014"/>
    <property type="match status" value="2"/>
</dbReference>
<evidence type="ECO:0000256" key="3">
    <source>
        <dbReference type="ARBA" id="ARBA00022692"/>
    </source>
</evidence>
<protein>
    <submittedName>
        <fullName evidence="7">ABC transporter permease</fullName>
    </submittedName>
</protein>
<feature type="transmembrane region" description="Helical" evidence="6">
    <location>
        <begin position="166"/>
        <end position="186"/>
    </location>
</feature>
<keyword evidence="3 6" id="KW-0812">Transmembrane</keyword>
<feature type="transmembrane region" description="Helical" evidence="6">
    <location>
        <begin position="33"/>
        <end position="54"/>
    </location>
</feature>
<evidence type="ECO:0000256" key="1">
    <source>
        <dbReference type="ARBA" id="ARBA00004141"/>
    </source>
</evidence>
<dbReference type="InterPro" id="IPR005226">
    <property type="entry name" value="UPF0014_fam"/>
</dbReference>
<evidence type="ECO:0000256" key="4">
    <source>
        <dbReference type="ARBA" id="ARBA00022989"/>
    </source>
</evidence>
<accession>A0ABT3P7L8</accession>